<dbReference type="RefSeq" id="WP_110399414.1">
    <property type="nucleotide sequence ID" value="NZ_QJJS01000002.1"/>
</dbReference>
<dbReference type="InterPro" id="IPR006311">
    <property type="entry name" value="TAT_signal"/>
</dbReference>
<evidence type="ECO:0000313" key="2">
    <source>
        <dbReference type="EMBL" id="PXW98794.1"/>
    </source>
</evidence>
<sequence>MDHSQSQRPPRSTPRRTWLRQAGQTALGLGSFALLGSVHAADSDEPSALERIRTRGHLTVGLYNDLPPFHLQGRGIEVEMARALARSLGVALKMLPFPADDNMNDDLRNMVWRGHYLGYGPADVLLHVPVDRPLMQANPRVEIFGPYWRERVMIARNLELLPELDSLEPLRRHRTAVAGLSLGGWLMLGADGGALREQLITKVGNGVEACEMLRRGEVAAACGLRSELESTLGGDARYAITRLPTPRAPRDGWAVGMAVKREAQDLAQALQAALEQMSQSGEVRQLFAQGRLDWQRV</sequence>
<evidence type="ECO:0000313" key="3">
    <source>
        <dbReference type="Proteomes" id="UP000247811"/>
    </source>
</evidence>
<feature type="signal peptide" evidence="1">
    <location>
        <begin position="1"/>
        <end position="40"/>
    </location>
</feature>
<gene>
    <name evidence="2" type="ORF">C7444_102285</name>
</gene>
<evidence type="ECO:0000256" key="1">
    <source>
        <dbReference type="SAM" id="SignalP"/>
    </source>
</evidence>
<dbReference type="PANTHER" id="PTHR35936">
    <property type="entry name" value="MEMBRANE-BOUND LYTIC MUREIN TRANSGLYCOSYLASE F"/>
    <property type="match status" value="1"/>
</dbReference>
<dbReference type="SUPFAM" id="SSF53850">
    <property type="entry name" value="Periplasmic binding protein-like II"/>
    <property type="match status" value="1"/>
</dbReference>
<name>A0A318H7Z6_9BURK</name>
<organism evidence="2 3">
    <name type="scientific">Sphaerotilus hippei</name>
    <dbReference type="NCBI Taxonomy" id="744406"/>
    <lineage>
        <taxon>Bacteria</taxon>
        <taxon>Pseudomonadati</taxon>
        <taxon>Pseudomonadota</taxon>
        <taxon>Betaproteobacteria</taxon>
        <taxon>Burkholderiales</taxon>
        <taxon>Sphaerotilaceae</taxon>
        <taxon>Sphaerotilus</taxon>
    </lineage>
</organism>
<protein>
    <submittedName>
        <fullName evidence="2">Amino acid ABC transporter substrate-binding protein (PAAT family)</fullName>
    </submittedName>
</protein>
<dbReference type="PROSITE" id="PS51318">
    <property type="entry name" value="TAT"/>
    <property type="match status" value="1"/>
</dbReference>
<keyword evidence="3" id="KW-1185">Reference proteome</keyword>
<proteinExistence type="predicted"/>
<feature type="chain" id="PRO_5016344159" evidence="1">
    <location>
        <begin position="41"/>
        <end position="297"/>
    </location>
</feature>
<reference evidence="2 3" key="1">
    <citation type="submission" date="2018-05" db="EMBL/GenBank/DDBJ databases">
        <title>Genomic Encyclopedia of Type Strains, Phase IV (KMG-IV): sequencing the most valuable type-strain genomes for metagenomic binning, comparative biology and taxonomic classification.</title>
        <authorList>
            <person name="Goeker M."/>
        </authorList>
    </citation>
    <scope>NUCLEOTIDE SEQUENCE [LARGE SCALE GENOMIC DNA]</scope>
    <source>
        <strain evidence="2 3">DSM 566</strain>
    </source>
</reference>
<dbReference type="PANTHER" id="PTHR35936:SF19">
    <property type="entry name" value="AMINO-ACID-BINDING PROTEIN YXEM-RELATED"/>
    <property type="match status" value="1"/>
</dbReference>
<dbReference type="AlphaFoldDB" id="A0A318H7Z6"/>
<comment type="caution">
    <text evidence="2">The sequence shown here is derived from an EMBL/GenBank/DDBJ whole genome shotgun (WGS) entry which is preliminary data.</text>
</comment>
<dbReference type="Proteomes" id="UP000247811">
    <property type="component" value="Unassembled WGS sequence"/>
</dbReference>
<accession>A0A318H7Z6</accession>
<keyword evidence="1" id="KW-0732">Signal</keyword>
<dbReference type="Gene3D" id="3.40.190.10">
    <property type="entry name" value="Periplasmic binding protein-like II"/>
    <property type="match status" value="3"/>
</dbReference>
<dbReference type="EMBL" id="QJJS01000002">
    <property type="protein sequence ID" value="PXW98794.1"/>
    <property type="molecule type" value="Genomic_DNA"/>
</dbReference>
<dbReference type="OrthoDB" id="6192933at2"/>